<gene>
    <name evidence="1" type="ORF">C7437_1011043</name>
</gene>
<reference evidence="1 2" key="1">
    <citation type="submission" date="2018-06" db="EMBL/GenBank/DDBJ databases">
        <title>Genomic Encyclopedia of Type Strains, Phase IV (KMG-IV): sequencing the most valuable type-strain genomes for metagenomic binning, comparative biology and taxonomic classification.</title>
        <authorList>
            <person name="Goeker M."/>
        </authorList>
    </citation>
    <scope>NUCLEOTIDE SEQUENCE [LARGE SCALE GENOMIC DNA]</scope>
    <source>
        <strain evidence="1 2">DSM 5</strain>
    </source>
</reference>
<name>A0A2W7MVT5_9BACI</name>
<proteinExistence type="predicted"/>
<comment type="caution">
    <text evidence="1">The sequence shown here is derived from an EMBL/GenBank/DDBJ whole genome shotgun (WGS) entry which is preliminary data.</text>
</comment>
<dbReference type="OrthoDB" id="2971347at2"/>
<dbReference type="AlphaFoldDB" id="A0A2W7MVT5"/>
<dbReference type="EMBL" id="QKZI01000001">
    <property type="protein sequence ID" value="PZX07921.1"/>
    <property type="molecule type" value="Genomic_DNA"/>
</dbReference>
<evidence type="ECO:0000313" key="2">
    <source>
        <dbReference type="Proteomes" id="UP000248646"/>
    </source>
</evidence>
<protein>
    <submittedName>
        <fullName evidence="1">Uncharacterized protein</fullName>
    </submittedName>
</protein>
<dbReference type="Proteomes" id="UP000248646">
    <property type="component" value="Unassembled WGS sequence"/>
</dbReference>
<accession>A0A2W7MVT5</accession>
<dbReference type="RefSeq" id="WP_111438529.1">
    <property type="nucleotide sequence ID" value="NZ_QKZI01000001.1"/>
</dbReference>
<keyword evidence="2" id="KW-1185">Reference proteome</keyword>
<sequence>MTNIEVITRVRLFLEGNVKEDLDGKLSARGEDSASLYYVGKSVQGPSEEIQVMKDDGEIFTRPTGSKKWFTTDIFCDCFRTCSHCKKLMIEGYVIEDGEDYYCSDEHLETKYTRKQFLEMFDDGKGDSYWHEW</sequence>
<organism evidence="1 2">
    <name type="scientific">Psychrobacillus insolitus</name>
    <dbReference type="NCBI Taxonomy" id="1461"/>
    <lineage>
        <taxon>Bacteria</taxon>
        <taxon>Bacillati</taxon>
        <taxon>Bacillota</taxon>
        <taxon>Bacilli</taxon>
        <taxon>Bacillales</taxon>
        <taxon>Bacillaceae</taxon>
        <taxon>Psychrobacillus</taxon>
    </lineage>
</organism>
<evidence type="ECO:0000313" key="1">
    <source>
        <dbReference type="EMBL" id="PZX07921.1"/>
    </source>
</evidence>